<evidence type="ECO:0000313" key="3">
    <source>
        <dbReference type="Proteomes" id="UP000085678"/>
    </source>
</evidence>
<dbReference type="Gene3D" id="1.20.5.1160">
    <property type="entry name" value="Vasodilator-stimulated phosphoprotein"/>
    <property type="match status" value="1"/>
</dbReference>
<feature type="compositionally biased region" description="Low complexity" evidence="1">
    <location>
        <begin position="16"/>
        <end position="33"/>
    </location>
</feature>
<name>A0A1S3HT55_LINAN</name>
<evidence type="ECO:0000259" key="2">
    <source>
        <dbReference type="Pfam" id="PF08776"/>
    </source>
</evidence>
<dbReference type="OrthoDB" id="31170at2759"/>
<dbReference type="GeneID" id="106157957"/>
<keyword evidence="3" id="KW-1185">Reference proteome</keyword>
<protein>
    <submittedName>
        <fullName evidence="4">Vasodilator-stimulated phosphoprotein-like</fullName>
    </submittedName>
</protein>
<dbReference type="InterPro" id="IPR014885">
    <property type="entry name" value="VASP_tetra"/>
</dbReference>
<dbReference type="InterPro" id="IPR038023">
    <property type="entry name" value="VASP_sf"/>
</dbReference>
<proteinExistence type="predicted"/>
<evidence type="ECO:0000256" key="1">
    <source>
        <dbReference type="SAM" id="MobiDB-lite"/>
    </source>
</evidence>
<reference evidence="4" key="1">
    <citation type="submission" date="2025-08" db="UniProtKB">
        <authorList>
            <consortium name="RefSeq"/>
        </authorList>
    </citation>
    <scope>IDENTIFICATION</scope>
    <source>
        <tissue evidence="4">Gonads</tissue>
    </source>
</reference>
<dbReference type="KEGG" id="lak:106157957"/>
<dbReference type="SUPFAM" id="SSF118370">
    <property type="entry name" value="Vasodilator-stimulated phosphoprotein, VASP, tetramerisation domain"/>
    <property type="match status" value="1"/>
</dbReference>
<feature type="compositionally biased region" description="Polar residues" evidence="1">
    <location>
        <begin position="43"/>
        <end position="61"/>
    </location>
</feature>
<organism evidence="3 4">
    <name type="scientific">Lingula anatina</name>
    <name type="common">Brachiopod</name>
    <name type="synonym">Lingula unguis</name>
    <dbReference type="NCBI Taxonomy" id="7574"/>
    <lineage>
        <taxon>Eukaryota</taxon>
        <taxon>Metazoa</taxon>
        <taxon>Spiralia</taxon>
        <taxon>Lophotrochozoa</taxon>
        <taxon>Brachiopoda</taxon>
        <taxon>Linguliformea</taxon>
        <taxon>Lingulata</taxon>
        <taxon>Lingulida</taxon>
        <taxon>Linguloidea</taxon>
        <taxon>Lingulidae</taxon>
        <taxon>Lingula</taxon>
    </lineage>
</organism>
<evidence type="ECO:0000313" key="4">
    <source>
        <dbReference type="RefSeq" id="XP_013389220.2"/>
    </source>
</evidence>
<dbReference type="InParanoid" id="A0A1S3HT55"/>
<dbReference type="Proteomes" id="UP000085678">
    <property type="component" value="Unplaced"/>
</dbReference>
<gene>
    <name evidence="4" type="primary">LOC106157957</name>
</gene>
<dbReference type="RefSeq" id="XP_013389220.2">
    <property type="nucleotide sequence ID" value="XM_013533766.2"/>
</dbReference>
<sequence length="118" mass="12592">MTLCGMFNVMNIEDNSTSSASSAPPIPAVSSSPNIGEIKRKMSLSSSNGNGHKTVEVNGSESPKLGRRWLADSVANGTSRSSDDAGISSSNMEAFKQEILDEMRKEIQKAKQEIIEGT</sequence>
<dbReference type="Pfam" id="PF08776">
    <property type="entry name" value="VASP_tetra"/>
    <property type="match status" value="1"/>
</dbReference>
<accession>A0A1S3HT55</accession>
<dbReference type="AlphaFoldDB" id="A0A1S3HT55"/>
<feature type="domain" description="VASP tetramerisation" evidence="2">
    <location>
        <begin position="89"/>
        <end position="117"/>
    </location>
</feature>
<feature type="region of interest" description="Disordered" evidence="1">
    <location>
        <begin position="15"/>
        <end position="67"/>
    </location>
</feature>